<dbReference type="SUPFAM" id="SSF53474">
    <property type="entry name" value="alpha/beta-Hydrolases"/>
    <property type="match status" value="1"/>
</dbReference>
<comment type="caution">
    <text evidence="4">The sequence shown here is derived from an EMBL/GenBank/DDBJ whole genome shotgun (WGS) entry which is preliminary data.</text>
</comment>
<dbReference type="GO" id="GO:0008610">
    <property type="term" value="P:lipid biosynthetic process"/>
    <property type="evidence" value="ECO:0007669"/>
    <property type="project" value="TreeGrafter"/>
</dbReference>
<evidence type="ECO:0000313" key="4">
    <source>
        <dbReference type="EMBL" id="MBF9068420.1"/>
    </source>
</evidence>
<dbReference type="EMBL" id="JADPRT010000003">
    <property type="protein sequence ID" value="MBF9068420.1"/>
    <property type="molecule type" value="Genomic_DNA"/>
</dbReference>
<dbReference type="RefSeq" id="WP_196193553.1">
    <property type="nucleotide sequence ID" value="NZ_JADPRT010000003.1"/>
</dbReference>
<evidence type="ECO:0000256" key="2">
    <source>
        <dbReference type="ARBA" id="ARBA00022801"/>
    </source>
</evidence>
<dbReference type="InterPro" id="IPR012223">
    <property type="entry name" value="TEII"/>
</dbReference>
<dbReference type="Proteomes" id="UP000657385">
    <property type="component" value="Unassembled WGS sequence"/>
</dbReference>
<dbReference type="InterPro" id="IPR001031">
    <property type="entry name" value="Thioesterase"/>
</dbReference>
<reference evidence="4" key="1">
    <citation type="submission" date="2020-11" db="EMBL/GenBank/DDBJ databases">
        <title>Isolation and identification of active actinomycetes.</title>
        <authorList>
            <person name="Yu B."/>
        </authorList>
    </citation>
    <scope>NUCLEOTIDE SEQUENCE</scope>
    <source>
        <strain evidence="4">NEAU-YB345</strain>
    </source>
</reference>
<comment type="similarity">
    <text evidence="1">Belongs to the thioesterase family.</text>
</comment>
<dbReference type="Gene3D" id="3.40.50.1820">
    <property type="entry name" value="alpha/beta hydrolase"/>
    <property type="match status" value="1"/>
</dbReference>
<proteinExistence type="inferred from homology"/>
<keyword evidence="5" id="KW-1185">Reference proteome</keyword>
<dbReference type="PANTHER" id="PTHR11487">
    <property type="entry name" value="THIOESTERASE"/>
    <property type="match status" value="1"/>
</dbReference>
<dbReference type="GO" id="GO:0016787">
    <property type="term" value="F:hydrolase activity"/>
    <property type="evidence" value="ECO:0007669"/>
    <property type="project" value="UniProtKB-KW"/>
</dbReference>
<dbReference type="AlphaFoldDB" id="A0A931FDR6"/>
<sequence length="251" mass="27674">MTPFVRPRPVEKPRLRLIGFHHAGGSASVYYPMSRALPDDWDLVLLDLPGRGKRHGQQPLHDMEELVDLAVADVQPWLDAPFAIFGHSLGAILAVEVSRRLQASGNAPSFVVVSGRAAPAYQAQVSRGLHELEDDELLAELLALGGTPDRIREVPGFVERFLRISRADLKAVDSYKPSADRAPLRCPILAFGGMGDAWAPLDMVLAWEEETSGDFHTRFFPGGHFYFLGEPFAHFTRQLVTDARELALVAA</sequence>
<dbReference type="PANTHER" id="PTHR11487:SF0">
    <property type="entry name" value="S-ACYL FATTY ACID SYNTHASE THIOESTERASE, MEDIUM CHAIN"/>
    <property type="match status" value="1"/>
</dbReference>
<feature type="domain" description="Thioesterase TesA-like" evidence="3">
    <location>
        <begin position="18"/>
        <end position="162"/>
    </location>
</feature>
<organism evidence="4 5">
    <name type="scientific">Streptacidiphilus fuscans</name>
    <dbReference type="NCBI Taxonomy" id="2789292"/>
    <lineage>
        <taxon>Bacteria</taxon>
        <taxon>Bacillati</taxon>
        <taxon>Actinomycetota</taxon>
        <taxon>Actinomycetes</taxon>
        <taxon>Kitasatosporales</taxon>
        <taxon>Streptomycetaceae</taxon>
        <taxon>Streptacidiphilus</taxon>
    </lineage>
</organism>
<keyword evidence="2" id="KW-0378">Hydrolase</keyword>
<evidence type="ECO:0000313" key="5">
    <source>
        <dbReference type="Proteomes" id="UP000657385"/>
    </source>
</evidence>
<dbReference type="InterPro" id="IPR020802">
    <property type="entry name" value="TesA-like"/>
</dbReference>
<accession>A0A931FDR6</accession>
<protein>
    <submittedName>
        <fullName evidence="4">Thioesterase</fullName>
    </submittedName>
</protein>
<evidence type="ECO:0000259" key="3">
    <source>
        <dbReference type="SMART" id="SM00824"/>
    </source>
</evidence>
<dbReference type="Pfam" id="PF00975">
    <property type="entry name" value="Thioesterase"/>
    <property type="match status" value="1"/>
</dbReference>
<gene>
    <name evidence="4" type="ORF">I2501_10285</name>
</gene>
<dbReference type="InterPro" id="IPR029058">
    <property type="entry name" value="AB_hydrolase_fold"/>
</dbReference>
<dbReference type="SMART" id="SM00824">
    <property type="entry name" value="PKS_TE"/>
    <property type="match status" value="1"/>
</dbReference>
<evidence type="ECO:0000256" key="1">
    <source>
        <dbReference type="ARBA" id="ARBA00007169"/>
    </source>
</evidence>
<name>A0A931FDR6_9ACTN</name>